<comment type="caution">
    <text evidence="2">The sequence shown here is derived from an EMBL/GenBank/DDBJ whole genome shotgun (WGS) entry which is preliminary data.</text>
</comment>
<feature type="domain" description="DUF7869" evidence="1">
    <location>
        <begin position="119"/>
        <end position="302"/>
    </location>
</feature>
<dbReference type="Proteomes" id="UP000828390">
    <property type="component" value="Unassembled WGS sequence"/>
</dbReference>
<keyword evidence="3" id="KW-1185">Reference proteome</keyword>
<evidence type="ECO:0000313" key="2">
    <source>
        <dbReference type="EMBL" id="KAH3805572.1"/>
    </source>
</evidence>
<accession>A0A9D4FW69</accession>
<dbReference type="OrthoDB" id="6110576at2759"/>
<dbReference type="AlphaFoldDB" id="A0A9D4FW69"/>
<evidence type="ECO:0000259" key="1">
    <source>
        <dbReference type="Pfam" id="PF25273"/>
    </source>
</evidence>
<organism evidence="2 3">
    <name type="scientific">Dreissena polymorpha</name>
    <name type="common">Zebra mussel</name>
    <name type="synonym">Mytilus polymorpha</name>
    <dbReference type="NCBI Taxonomy" id="45954"/>
    <lineage>
        <taxon>Eukaryota</taxon>
        <taxon>Metazoa</taxon>
        <taxon>Spiralia</taxon>
        <taxon>Lophotrochozoa</taxon>
        <taxon>Mollusca</taxon>
        <taxon>Bivalvia</taxon>
        <taxon>Autobranchia</taxon>
        <taxon>Heteroconchia</taxon>
        <taxon>Euheterodonta</taxon>
        <taxon>Imparidentia</taxon>
        <taxon>Neoheterodontei</taxon>
        <taxon>Myida</taxon>
        <taxon>Dreissenoidea</taxon>
        <taxon>Dreissenidae</taxon>
        <taxon>Dreissena</taxon>
    </lineage>
</organism>
<dbReference type="InterPro" id="IPR057191">
    <property type="entry name" value="DUF7869"/>
</dbReference>
<reference evidence="2" key="2">
    <citation type="submission" date="2020-11" db="EMBL/GenBank/DDBJ databases">
        <authorList>
            <person name="McCartney M.A."/>
            <person name="Auch B."/>
            <person name="Kono T."/>
            <person name="Mallez S."/>
            <person name="Becker A."/>
            <person name="Gohl D.M."/>
            <person name="Silverstein K.A.T."/>
            <person name="Koren S."/>
            <person name="Bechman K.B."/>
            <person name="Herman A."/>
            <person name="Abrahante J.E."/>
            <person name="Garbe J."/>
        </authorList>
    </citation>
    <scope>NUCLEOTIDE SEQUENCE</scope>
    <source>
        <strain evidence="2">Duluth1</strain>
        <tissue evidence="2">Whole animal</tissue>
    </source>
</reference>
<dbReference type="PANTHER" id="PTHR33153:SF3">
    <property type="entry name" value="TRAFFICKING PROTEIN PARTICLE COMPLEX SUBUNIT 11 DOMAIN-CONTAINING PROTEIN"/>
    <property type="match status" value="1"/>
</dbReference>
<dbReference type="EMBL" id="JAIWYP010000006">
    <property type="protein sequence ID" value="KAH3805572.1"/>
    <property type="molecule type" value="Genomic_DNA"/>
</dbReference>
<evidence type="ECO:0000313" key="3">
    <source>
        <dbReference type="Proteomes" id="UP000828390"/>
    </source>
</evidence>
<name>A0A9D4FW69_DREPO</name>
<reference evidence="2" key="1">
    <citation type="journal article" date="2019" name="bioRxiv">
        <title>The Genome of the Zebra Mussel, Dreissena polymorpha: A Resource for Invasive Species Research.</title>
        <authorList>
            <person name="McCartney M.A."/>
            <person name="Auch B."/>
            <person name="Kono T."/>
            <person name="Mallez S."/>
            <person name="Zhang Y."/>
            <person name="Obille A."/>
            <person name="Becker A."/>
            <person name="Abrahante J.E."/>
            <person name="Garbe J."/>
            <person name="Badalamenti J.P."/>
            <person name="Herman A."/>
            <person name="Mangelson H."/>
            <person name="Liachko I."/>
            <person name="Sullivan S."/>
            <person name="Sone E.D."/>
            <person name="Koren S."/>
            <person name="Silverstein K.A.T."/>
            <person name="Beckman K.B."/>
            <person name="Gohl D.M."/>
        </authorList>
    </citation>
    <scope>NUCLEOTIDE SEQUENCE</scope>
    <source>
        <strain evidence="2">Duluth1</strain>
        <tissue evidence="2">Whole animal</tissue>
    </source>
</reference>
<dbReference type="PANTHER" id="PTHR33153">
    <property type="entry name" value="MYND-TYPE DOMAIN-CONTAINING PROTEIN"/>
    <property type="match status" value="1"/>
</dbReference>
<protein>
    <recommendedName>
        <fullName evidence="1">DUF7869 domain-containing protein</fullName>
    </recommendedName>
</protein>
<sequence length="529" mass="60733">MMCVEAEVYGEHPISHTHFMRVWARYMPHIIIPKRSRFSACDVCTKIKTEIEKATCREDKKKLFKLRELHLQQQNQERQKYYKHAQKAKFSPARYLSIILDGMDQEKTSLPHYLKEAKGLSNLWKVKVNLMGAIVHGYGAYGFFDTFQWAHGSSFAISVLVHTLLLMTSLPPVLYLQLDNCPGQNKNRYMLGFLAALVEYGVFQKVKLSFLMVGHTHEDIDQMFSRFSTWLWTKEVRTLDELIIGFEKCYTPAPTGIKLSEVYNFAEYLDMNPICNHSRPHVFKIINQNGKAVIYTKKWSTDKTWNVCEGNFLLKSCPSGPVSQIAPSLERIDDKVINDMQTFASFYKDNAMANYWDKYFNELKEIEDSWMDEPVHILDLLMQKRRQEDTAASDDLSDLLGIAKIDDPIPPVIIGNKKAAAASAAPAKETIKEGFFVLLDWAKYADEWPQLAKVINIVSPAEVEIHWYKGAKTTAWTPASRRMKGCKGGKTEPFVETVNTNVIWCRGFSLTPSGHLPKHIKDQVDVYFD</sequence>
<gene>
    <name evidence="2" type="ORF">DPMN_133876</name>
</gene>
<dbReference type="Pfam" id="PF25273">
    <property type="entry name" value="DUF7869"/>
    <property type="match status" value="1"/>
</dbReference>
<proteinExistence type="predicted"/>